<feature type="transmembrane region" description="Helical" evidence="1">
    <location>
        <begin position="153"/>
        <end position="176"/>
    </location>
</feature>
<gene>
    <name evidence="2" type="ORF">WR25_12985</name>
</gene>
<feature type="transmembrane region" description="Helical" evidence="1">
    <location>
        <begin position="35"/>
        <end position="57"/>
    </location>
</feature>
<reference evidence="2 3" key="1">
    <citation type="journal article" date="2017" name="Curr. Biol.">
        <title>Genome architecture and evolution of a unichromosomal asexual nematode.</title>
        <authorList>
            <person name="Fradin H."/>
            <person name="Zegar C."/>
            <person name="Gutwein M."/>
            <person name="Lucas J."/>
            <person name="Kovtun M."/>
            <person name="Corcoran D."/>
            <person name="Baugh L.R."/>
            <person name="Kiontke K."/>
            <person name="Gunsalus K."/>
            <person name="Fitch D.H."/>
            <person name="Piano F."/>
        </authorList>
    </citation>
    <scope>NUCLEOTIDE SEQUENCE [LARGE SCALE GENOMIC DNA]</scope>
    <source>
        <strain evidence="2">PF1309</strain>
    </source>
</reference>
<dbReference type="Proteomes" id="UP000218231">
    <property type="component" value="Unassembled WGS sequence"/>
</dbReference>
<dbReference type="EMBL" id="LIAE01006656">
    <property type="protein sequence ID" value="PAV86582.1"/>
    <property type="molecule type" value="Genomic_DNA"/>
</dbReference>
<keyword evidence="1" id="KW-1133">Transmembrane helix</keyword>
<sequence>MSNTNSTTTMPTTIMPEELPHYDVEMDGFESYTRMLQILLIEDCVRSTLGVIIYTYIIVVNLRKRSDTRQISEVQRIVCIIAGISLLFFLQGILQFVALIGEWFHFNINRIFDTDLYIFFFVFTAMVAVARETFYVVLIAFKISEFYRINSRKAIYSAAILTIIVLEILICGVYLQSYKTENLLILEVFPHYISFVCAAAGKFFVDRQQTRQRMSLSAKKFQKKITLLILIQGIIGFVISVGTILVVVFGRWLSDKITHFQAYLQIESYILVS</sequence>
<accession>A0A2A2LK26</accession>
<evidence type="ECO:0000313" key="2">
    <source>
        <dbReference type="EMBL" id="PAV86582.1"/>
    </source>
</evidence>
<organism evidence="2 3">
    <name type="scientific">Diploscapter pachys</name>
    <dbReference type="NCBI Taxonomy" id="2018661"/>
    <lineage>
        <taxon>Eukaryota</taxon>
        <taxon>Metazoa</taxon>
        <taxon>Ecdysozoa</taxon>
        <taxon>Nematoda</taxon>
        <taxon>Chromadorea</taxon>
        <taxon>Rhabditida</taxon>
        <taxon>Rhabditina</taxon>
        <taxon>Rhabditomorpha</taxon>
        <taxon>Rhabditoidea</taxon>
        <taxon>Rhabditidae</taxon>
        <taxon>Diploscapter</taxon>
    </lineage>
</organism>
<evidence type="ECO:0000256" key="1">
    <source>
        <dbReference type="SAM" id="Phobius"/>
    </source>
</evidence>
<feature type="transmembrane region" description="Helical" evidence="1">
    <location>
        <begin position="77"/>
        <end position="104"/>
    </location>
</feature>
<keyword evidence="1" id="KW-0812">Transmembrane</keyword>
<feature type="transmembrane region" description="Helical" evidence="1">
    <location>
        <begin position="116"/>
        <end position="141"/>
    </location>
</feature>
<proteinExistence type="predicted"/>
<protein>
    <submittedName>
        <fullName evidence="2">Uncharacterized protein</fullName>
    </submittedName>
</protein>
<feature type="transmembrane region" description="Helical" evidence="1">
    <location>
        <begin position="225"/>
        <end position="249"/>
    </location>
</feature>
<keyword evidence="3" id="KW-1185">Reference proteome</keyword>
<feature type="transmembrane region" description="Helical" evidence="1">
    <location>
        <begin position="188"/>
        <end position="205"/>
    </location>
</feature>
<name>A0A2A2LK26_9BILA</name>
<dbReference type="AlphaFoldDB" id="A0A2A2LK26"/>
<keyword evidence="1" id="KW-0472">Membrane</keyword>
<comment type="caution">
    <text evidence="2">The sequence shown here is derived from an EMBL/GenBank/DDBJ whole genome shotgun (WGS) entry which is preliminary data.</text>
</comment>
<evidence type="ECO:0000313" key="3">
    <source>
        <dbReference type="Proteomes" id="UP000218231"/>
    </source>
</evidence>